<organism evidence="12 13">
    <name type="scientific">Rotaria sordida</name>
    <dbReference type="NCBI Taxonomy" id="392033"/>
    <lineage>
        <taxon>Eukaryota</taxon>
        <taxon>Metazoa</taxon>
        <taxon>Spiralia</taxon>
        <taxon>Gnathifera</taxon>
        <taxon>Rotifera</taxon>
        <taxon>Eurotatoria</taxon>
        <taxon>Bdelloidea</taxon>
        <taxon>Philodinida</taxon>
        <taxon>Philodinidae</taxon>
        <taxon>Rotaria</taxon>
    </lineage>
</organism>
<evidence type="ECO:0000256" key="2">
    <source>
        <dbReference type="ARBA" id="ARBA00009848"/>
    </source>
</evidence>
<dbReference type="Proteomes" id="UP000663854">
    <property type="component" value="Unassembled WGS sequence"/>
</dbReference>
<evidence type="ECO:0000313" key="12">
    <source>
        <dbReference type="EMBL" id="CAF1659897.1"/>
    </source>
</evidence>
<evidence type="ECO:0000256" key="1">
    <source>
        <dbReference type="ARBA" id="ARBA00004308"/>
    </source>
</evidence>
<keyword evidence="7 10" id="KW-0472">Membrane</keyword>
<dbReference type="AlphaFoldDB" id="A0A816F7W6"/>
<reference evidence="12" key="1">
    <citation type="submission" date="2021-02" db="EMBL/GenBank/DDBJ databases">
        <authorList>
            <person name="Nowell W R."/>
        </authorList>
    </citation>
    <scope>NUCLEOTIDE SEQUENCE</scope>
</reference>
<evidence type="ECO:0000256" key="6">
    <source>
        <dbReference type="ARBA" id="ARBA00023065"/>
    </source>
</evidence>
<dbReference type="PANTHER" id="PTHR10125">
    <property type="entry name" value="P2X PURINOCEPTOR"/>
    <property type="match status" value="1"/>
</dbReference>
<evidence type="ECO:0000256" key="10">
    <source>
        <dbReference type="SAM" id="Phobius"/>
    </source>
</evidence>
<dbReference type="Proteomes" id="UP000663870">
    <property type="component" value="Unassembled WGS sequence"/>
</dbReference>
<dbReference type="Gene3D" id="2.60.490.10">
    <property type="entry name" value="atp-gated p2x4 ion channel domain"/>
    <property type="match status" value="1"/>
</dbReference>
<sequence>MVEVPNSFIALLNRIIQLAICTYIALYIVWYERGYQEFQEPRGTSVIKVKGVTLVHVKIPSSLAVNYPPIVWDTADYGIPPLENNAFFIATRQIVTYDQTEGRCPSALKSKLYCRETSNRCRAGKATPSTFGFLTGNCVPSRENTSINVCEINGWCPEELSASEDYQIGIDDLNNFTIFLKTSVTFQRFNIHLRNLRDDTNFSCRYHSIRDSRCPIFRLGDILDKFQTNILALLSEGGVIEIEQKWTCNFDYDK</sequence>
<comment type="subcellular location">
    <subcellularLocation>
        <location evidence="1">Endomembrane system</location>
    </subcellularLocation>
</comment>
<keyword evidence="6" id="KW-0406">Ion transport</keyword>
<gene>
    <name evidence="12" type="ORF">JXQ802_LOCUS55891</name>
    <name evidence="11" type="ORF">PYM288_LOCUS39345</name>
</gene>
<keyword evidence="4 10" id="KW-0812">Transmembrane</keyword>
<keyword evidence="5 10" id="KW-1133">Transmembrane helix</keyword>
<dbReference type="GO" id="GO:0012505">
    <property type="term" value="C:endomembrane system"/>
    <property type="evidence" value="ECO:0007669"/>
    <property type="project" value="UniProtKB-SubCell"/>
</dbReference>
<evidence type="ECO:0000256" key="4">
    <source>
        <dbReference type="ARBA" id="ARBA00022692"/>
    </source>
</evidence>
<keyword evidence="13" id="KW-1185">Reference proteome</keyword>
<accession>A0A816F7W6</accession>
<evidence type="ECO:0000313" key="13">
    <source>
        <dbReference type="Proteomes" id="UP000663870"/>
    </source>
</evidence>
<feature type="non-terminal residue" evidence="12">
    <location>
        <position position="1"/>
    </location>
</feature>
<keyword evidence="3" id="KW-0813">Transport</keyword>
<comment type="similarity">
    <text evidence="2">Belongs to the P2X receptor family.</text>
</comment>
<dbReference type="PANTHER" id="PTHR10125:SF31">
    <property type="entry name" value="P2X RECEPTOR E"/>
    <property type="match status" value="1"/>
</dbReference>
<evidence type="ECO:0008006" key="14">
    <source>
        <dbReference type="Google" id="ProtNLM"/>
    </source>
</evidence>
<evidence type="ECO:0000256" key="8">
    <source>
        <dbReference type="ARBA" id="ARBA00023286"/>
    </source>
</evidence>
<keyword evidence="8" id="KW-1071">Ligand-gated ion channel</keyword>
<feature type="transmembrane region" description="Helical" evidence="10">
    <location>
        <begin position="12"/>
        <end position="30"/>
    </location>
</feature>
<dbReference type="EMBL" id="CAJNOH010010623">
    <property type="protein sequence ID" value="CAF1515152.1"/>
    <property type="molecule type" value="Genomic_DNA"/>
</dbReference>
<evidence type="ECO:0000256" key="3">
    <source>
        <dbReference type="ARBA" id="ARBA00022448"/>
    </source>
</evidence>
<evidence type="ECO:0000256" key="7">
    <source>
        <dbReference type="ARBA" id="ARBA00023136"/>
    </source>
</evidence>
<dbReference type="GO" id="GO:0004931">
    <property type="term" value="F:extracellularly ATP-gated monoatomic cation channel activity"/>
    <property type="evidence" value="ECO:0007669"/>
    <property type="project" value="TreeGrafter"/>
</dbReference>
<protein>
    <recommendedName>
        <fullName evidence="14">Purinergic receptor</fullName>
    </recommendedName>
</protein>
<keyword evidence="9" id="KW-0407">Ion channel</keyword>
<evidence type="ECO:0000256" key="9">
    <source>
        <dbReference type="ARBA" id="ARBA00023303"/>
    </source>
</evidence>
<dbReference type="GO" id="GO:0070588">
    <property type="term" value="P:calcium ion transmembrane transport"/>
    <property type="evidence" value="ECO:0007669"/>
    <property type="project" value="TreeGrafter"/>
</dbReference>
<evidence type="ECO:0000256" key="5">
    <source>
        <dbReference type="ARBA" id="ARBA00022989"/>
    </source>
</evidence>
<dbReference type="InterPro" id="IPR027309">
    <property type="entry name" value="P2X_extracellular_dom_sf"/>
</dbReference>
<proteinExistence type="inferred from homology"/>
<comment type="caution">
    <text evidence="12">The sequence shown here is derived from an EMBL/GenBank/DDBJ whole genome shotgun (WGS) entry which is preliminary data.</text>
</comment>
<dbReference type="Pfam" id="PF00864">
    <property type="entry name" value="P2X_receptor"/>
    <property type="match status" value="1"/>
</dbReference>
<name>A0A816F7W6_9BILA</name>
<dbReference type="GO" id="GO:0016020">
    <property type="term" value="C:membrane"/>
    <property type="evidence" value="ECO:0007669"/>
    <property type="project" value="TreeGrafter"/>
</dbReference>
<evidence type="ECO:0000313" key="11">
    <source>
        <dbReference type="EMBL" id="CAF1515152.1"/>
    </source>
</evidence>
<dbReference type="InterPro" id="IPR059116">
    <property type="entry name" value="P2X_receptor"/>
</dbReference>
<dbReference type="EMBL" id="CAJNOL010012452">
    <property type="protein sequence ID" value="CAF1659897.1"/>
    <property type="molecule type" value="Genomic_DNA"/>
</dbReference>
<dbReference type="GO" id="GO:0098794">
    <property type="term" value="C:postsynapse"/>
    <property type="evidence" value="ECO:0007669"/>
    <property type="project" value="GOC"/>
</dbReference>